<dbReference type="KEGG" id="llp:GH975_03825"/>
<evidence type="ECO:0000256" key="5">
    <source>
        <dbReference type="SAM" id="Phobius"/>
    </source>
</evidence>
<dbReference type="InterPro" id="IPR003825">
    <property type="entry name" value="Colicin-V_CvpA"/>
</dbReference>
<dbReference type="PANTHER" id="PTHR36926">
    <property type="entry name" value="COLICIN V PRODUCTION PROTEIN"/>
    <property type="match status" value="1"/>
</dbReference>
<keyword evidence="7" id="KW-1185">Reference proteome</keyword>
<dbReference type="Pfam" id="PF02674">
    <property type="entry name" value="Colicin_V"/>
    <property type="match status" value="1"/>
</dbReference>
<keyword evidence="3 5" id="KW-1133">Transmembrane helix</keyword>
<evidence type="ECO:0000313" key="6">
    <source>
        <dbReference type="EMBL" id="QGG79744.1"/>
    </source>
</evidence>
<dbReference type="PANTHER" id="PTHR36926:SF1">
    <property type="entry name" value="COLICIN V PRODUCTION PROTEIN"/>
    <property type="match status" value="1"/>
</dbReference>
<comment type="subcellular location">
    <subcellularLocation>
        <location evidence="1">Membrane</location>
        <topology evidence="1">Multi-pass membrane protein</topology>
    </subcellularLocation>
</comment>
<proteinExistence type="predicted"/>
<dbReference type="EMBL" id="CP045871">
    <property type="protein sequence ID" value="QGG79744.1"/>
    <property type="molecule type" value="Genomic_DNA"/>
</dbReference>
<sequence length="170" mass="18195">MTLTEFTLLDWAFAALIGVSALMSLAKGLIKEAMSLGIWVAAFFGSRALGPKAEVLFDGLIENPFYITIAGFASVFIAILILGAAVRFALAALVQATGLTWTDRLLGVVFGVARGALIVTLAVGLVNLSPFRSAEWFVKSQLVPQFIEVAEWSVAKLWHGAPLESPVKEN</sequence>
<keyword evidence="2 5" id="KW-0812">Transmembrane</keyword>
<dbReference type="RefSeq" id="WP_153713248.1">
    <property type="nucleotide sequence ID" value="NZ_CP045871.1"/>
</dbReference>
<dbReference type="GO" id="GO:0009403">
    <property type="term" value="P:toxin biosynthetic process"/>
    <property type="evidence" value="ECO:0007669"/>
    <property type="project" value="InterPro"/>
</dbReference>
<feature type="transmembrane region" description="Helical" evidence="5">
    <location>
        <begin position="105"/>
        <end position="126"/>
    </location>
</feature>
<name>A0A5Q2Q9V2_9GAMM</name>
<keyword evidence="4 5" id="KW-0472">Membrane</keyword>
<evidence type="ECO:0000256" key="1">
    <source>
        <dbReference type="ARBA" id="ARBA00004141"/>
    </source>
</evidence>
<evidence type="ECO:0000256" key="4">
    <source>
        <dbReference type="ARBA" id="ARBA00023136"/>
    </source>
</evidence>
<feature type="transmembrane region" description="Helical" evidence="5">
    <location>
        <begin position="6"/>
        <end position="26"/>
    </location>
</feature>
<dbReference type="OrthoDB" id="9810601at2"/>
<organism evidence="6 7">
    <name type="scientific">Litorivicinus lipolyticus</name>
    <dbReference type="NCBI Taxonomy" id="418701"/>
    <lineage>
        <taxon>Bacteria</taxon>
        <taxon>Pseudomonadati</taxon>
        <taxon>Pseudomonadota</taxon>
        <taxon>Gammaproteobacteria</taxon>
        <taxon>Oceanospirillales</taxon>
        <taxon>Litorivicinaceae</taxon>
        <taxon>Litorivicinus</taxon>
    </lineage>
</organism>
<dbReference type="GO" id="GO:0016020">
    <property type="term" value="C:membrane"/>
    <property type="evidence" value="ECO:0007669"/>
    <property type="project" value="UniProtKB-SubCell"/>
</dbReference>
<dbReference type="AlphaFoldDB" id="A0A5Q2Q9V2"/>
<dbReference type="Proteomes" id="UP000388235">
    <property type="component" value="Chromosome"/>
</dbReference>
<evidence type="ECO:0000313" key="7">
    <source>
        <dbReference type="Proteomes" id="UP000388235"/>
    </source>
</evidence>
<evidence type="ECO:0000256" key="2">
    <source>
        <dbReference type="ARBA" id="ARBA00022692"/>
    </source>
</evidence>
<protein>
    <submittedName>
        <fullName evidence="6">CvpA family protein</fullName>
    </submittedName>
</protein>
<dbReference type="InterPro" id="IPR052719">
    <property type="entry name" value="CvpA-like"/>
</dbReference>
<feature type="transmembrane region" description="Helical" evidence="5">
    <location>
        <begin position="65"/>
        <end position="93"/>
    </location>
</feature>
<gene>
    <name evidence="6" type="ORF">GH975_03825</name>
</gene>
<evidence type="ECO:0000256" key="3">
    <source>
        <dbReference type="ARBA" id="ARBA00022989"/>
    </source>
</evidence>
<reference evidence="6 7" key="1">
    <citation type="submission" date="2019-11" db="EMBL/GenBank/DDBJ databases">
        <authorList>
            <person name="Khan S.A."/>
            <person name="Jeon C.O."/>
            <person name="Chun B.H."/>
        </authorList>
    </citation>
    <scope>NUCLEOTIDE SEQUENCE [LARGE SCALE GENOMIC DNA]</scope>
    <source>
        <strain evidence="6 7">IMCC 1097</strain>
    </source>
</reference>
<accession>A0A5Q2Q9V2</accession>